<dbReference type="EMBL" id="SRLO01000357">
    <property type="protein sequence ID" value="TNN59360.1"/>
    <property type="molecule type" value="Genomic_DNA"/>
</dbReference>
<dbReference type="Proteomes" id="UP000314294">
    <property type="component" value="Unassembled WGS sequence"/>
</dbReference>
<keyword evidence="3" id="KW-1185">Reference proteome</keyword>
<evidence type="ECO:0000313" key="2">
    <source>
        <dbReference type="EMBL" id="TNN59360.1"/>
    </source>
</evidence>
<proteinExistence type="predicted"/>
<dbReference type="AlphaFoldDB" id="A0A4Z2H1N7"/>
<accession>A0A4Z2H1N7</accession>
<sequence>MLHQRSSTQPILTRASSMLGIKLESHPQCLSSSICKVQHNLHLPKDTPRASPHPSTGHPNKSHKTNPLPSRDIQFLKPTLSK</sequence>
<protein>
    <submittedName>
        <fullName evidence="2">Uncharacterized protein</fullName>
    </submittedName>
</protein>
<feature type="region of interest" description="Disordered" evidence="1">
    <location>
        <begin position="40"/>
        <end position="82"/>
    </location>
</feature>
<organism evidence="2 3">
    <name type="scientific">Liparis tanakae</name>
    <name type="common">Tanaka's snailfish</name>
    <dbReference type="NCBI Taxonomy" id="230148"/>
    <lineage>
        <taxon>Eukaryota</taxon>
        <taxon>Metazoa</taxon>
        <taxon>Chordata</taxon>
        <taxon>Craniata</taxon>
        <taxon>Vertebrata</taxon>
        <taxon>Euteleostomi</taxon>
        <taxon>Actinopterygii</taxon>
        <taxon>Neopterygii</taxon>
        <taxon>Teleostei</taxon>
        <taxon>Neoteleostei</taxon>
        <taxon>Acanthomorphata</taxon>
        <taxon>Eupercaria</taxon>
        <taxon>Perciformes</taxon>
        <taxon>Cottioidei</taxon>
        <taxon>Cottales</taxon>
        <taxon>Liparidae</taxon>
        <taxon>Liparis</taxon>
    </lineage>
</organism>
<evidence type="ECO:0000256" key="1">
    <source>
        <dbReference type="SAM" id="MobiDB-lite"/>
    </source>
</evidence>
<comment type="caution">
    <text evidence="2">The sequence shown here is derived from an EMBL/GenBank/DDBJ whole genome shotgun (WGS) entry which is preliminary data.</text>
</comment>
<evidence type="ECO:0000313" key="3">
    <source>
        <dbReference type="Proteomes" id="UP000314294"/>
    </source>
</evidence>
<name>A0A4Z2H1N7_9TELE</name>
<gene>
    <name evidence="2" type="ORF">EYF80_030375</name>
</gene>
<reference evidence="2 3" key="1">
    <citation type="submission" date="2019-03" db="EMBL/GenBank/DDBJ databases">
        <title>First draft genome of Liparis tanakae, snailfish: a comprehensive survey of snailfish specific genes.</title>
        <authorList>
            <person name="Kim W."/>
            <person name="Song I."/>
            <person name="Jeong J.-H."/>
            <person name="Kim D."/>
            <person name="Kim S."/>
            <person name="Ryu S."/>
            <person name="Song J.Y."/>
            <person name="Lee S.K."/>
        </authorList>
    </citation>
    <scope>NUCLEOTIDE SEQUENCE [LARGE SCALE GENOMIC DNA]</scope>
    <source>
        <tissue evidence="2">Muscle</tissue>
    </source>
</reference>